<protein>
    <recommendedName>
        <fullName evidence="3">Ribosome maturation factor RimP</fullName>
    </recommendedName>
</protein>
<dbReference type="GO" id="GO:0000028">
    <property type="term" value="P:ribosomal small subunit assembly"/>
    <property type="evidence" value="ECO:0007669"/>
    <property type="project" value="TreeGrafter"/>
</dbReference>
<dbReference type="HAMAP" id="MF_01077">
    <property type="entry name" value="RimP"/>
    <property type="match status" value="1"/>
</dbReference>
<comment type="caution">
    <text evidence="6">The sequence shown here is derived from an EMBL/GenBank/DDBJ whole genome shotgun (WGS) entry which is preliminary data.</text>
</comment>
<dbReference type="SUPFAM" id="SSF75420">
    <property type="entry name" value="YhbC-like, N-terminal domain"/>
    <property type="match status" value="1"/>
</dbReference>
<gene>
    <name evidence="3" type="primary">rimP</name>
    <name evidence="6" type="ORF">A4X20_16515</name>
</gene>
<dbReference type="InterPro" id="IPR028989">
    <property type="entry name" value="RimP_N"/>
</dbReference>
<organism evidence="6 7">
    <name type="scientific">Mycolicibacterium iranicum</name>
    <name type="common">Mycobacterium iranicum</name>
    <dbReference type="NCBI Taxonomy" id="912594"/>
    <lineage>
        <taxon>Bacteria</taxon>
        <taxon>Bacillati</taxon>
        <taxon>Actinomycetota</taxon>
        <taxon>Actinomycetes</taxon>
        <taxon>Mycobacteriales</taxon>
        <taxon>Mycobacteriaceae</taxon>
        <taxon>Mycolicibacterium</taxon>
    </lineage>
</organism>
<comment type="subcellular location">
    <subcellularLocation>
        <location evidence="3">Cytoplasm</location>
    </subcellularLocation>
</comment>
<reference evidence="6 7" key="1">
    <citation type="submission" date="2016-04" db="EMBL/GenBank/DDBJ databases">
        <title>Draft Genome Sequences of Staphylococcus capitis Strain H36, S. capitis Strain H65, S. cohnii Strain H62, S. hominis Strain H69, Mycobacterium iranicum Strain H39, Plantibacter sp. Strain H53, Pseudomonas oryzihabitans Strain H72, and Microbacterium sp. Strain H83, isolated from residential settings.</title>
        <authorList>
            <person name="Lymperopoulou D."/>
            <person name="Adams R.I."/>
            <person name="Lindow S."/>
            <person name="Coil D.A."/>
            <person name="Jospin G."/>
            <person name="Eisen J.A."/>
        </authorList>
    </citation>
    <scope>NUCLEOTIDE SEQUENCE [LARGE SCALE GENOMIC DNA]</scope>
    <source>
        <strain evidence="6 7">H39</strain>
    </source>
</reference>
<keyword evidence="2 3" id="KW-0690">Ribosome biogenesis</keyword>
<keyword evidence="1 3" id="KW-0963">Cytoplasm</keyword>
<name>A0A178LY02_MYCIR</name>
<dbReference type="NCBIfam" id="NF000930">
    <property type="entry name" value="PRK00092.2-2"/>
    <property type="match status" value="1"/>
</dbReference>
<dbReference type="EMBL" id="LWCS01000016">
    <property type="protein sequence ID" value="OAN39612.1"/>
    <property type="molecule type" value="Genomic_DNA"/>
</dbReference>
<dbReference type="InterPro" id="IPR003728">
    <property type="entry name" value="Ribosome_maturation_RimP"/>
</dbReference>
<proteinExistence type="inferred from homology"/>
<dbReference type="Proteomes" id="UP000078396">
    <property type="component" value="Unassembled WGS sequence"/>
</dbReference>
<dbReference type="PANTHER" id="PTHR33867:SF1">
    <property type="entry name" value="RIBOSOME MATURATION FACTOR RIMP"/>
    <property type="match status" value="1"/>
</dbReference>
<dbReference type="Gene3D" id="3.30.300.70">
    <property type="entry name" value="RimP-like superfamily, N-terminal"/>
    <property type="match status" value="1"/>
</dbReference>
<dbReference type="GO" id="GO:0005829">
    <property type="term" value="C:cytosol"/>
    <property type="evidence" value="ECO:0007669"/>
    <property type="project" value="TreeGrafter"/>
</dbReference>
<evidence type="ECO:0000256" key="1">
    <source>
        <dbReference type="ARBA" id="ARBA00022490"/>
    </source>
</evidence>
<dbReference type="InterPro" id="IPR028998">
    <property type="entry name" value="RimP_C"/>
</dbReference>
<evidence type="ECO:0000313" key="7">
    <source>
        <dbReference type="Proteomes" id="UP000078396"/>
    </source>
</evidence>
<dbReference type="RefSeq" id="WP_064280995.1">
    <property type="nucleotide sequence ID" value="NZ_LWCS01000016.1"/>
</dbReference>
<dbReference type="Pfam" id="PF17384">
    <property type="entry name" value="DUF150_C"/>
    <property type="match status" value="1"/>
</dbReference>
<comment type="function">
    <text evidence="3">Required for maturation of 30S ribosomal subunits.</text>
</comment>
<evidence type="ECO:0000256" key="3">
    <source>
        <dbReference type="HAMAP-Rule" id="MF_01077"/>
    </source>
</evidence>
<evidence type="ECO:0000259" key="4">
    <source>
        <dbReference type="Pfam" id="PF02576"/>
    </source>
</evidence>
<dbReference type="eggNOG" id="COG0779">
    <property type="taxonomic scope" value="Bacteria"/>
</dbReference>
<sequence length="174" mass="18781">MAERSTGLPSQRQVIELLDGEFARAGYDIEDVVIDAAARPPHITVVADRDGGLDLDSVAELSRIASELLDELDSPPYVLEVSSPGVDRPLTNEKHYRRARGRLAEFTLADGSRLTGRIGQLGDGTVGIVVREPRKNLEVRDIALDAITKAVVQVEFSPPSPRELELAGVSGEDA</sequence>
<dbReference type="STRING" id="912594.AWC12_22100"/>
<feature type="domain" description="Ribosome maturation factor RimP N-terminal" evidence="4">
    <location>
        <begin position="23"/>
        <end position="87"/>
    </location>
</feature>
<feature type="domain" description="Ribosome maturation factor RimP C-terminal" evidence="5">
    <location>
        <begin position="90"/>
        <end position="156"/>
    </location>
</feature>
<dbReference type="PANTHER" id="PTHR33867">
    <property type="entry name" value="RIBOSOME MATURATION FACTOR RIMP"/>
    <property type="match status" value="1"/>
</dbReference>
<dbReference type="GO" id="GO:0006412">
    <property type="term" value="P:translation"/>
    <property type="evidence" value="ECO:0007669"/>
    <property type="project" value="TreeGrafter"/>
</dbReference>
<evidence type="ECO:0000256" key="2">
    <source>
        <dbReference type="ARBA" id="ARBA00022517"/>
    </source>
</evidence>
<dbReference type="AlphaFoldDB" id="A0A178LY02"/>
<accession>A0A178LY02</accession>
<dbReference type="InterPro" id="IPR035956">
    <property type="entry name" value="RimP_N_sf"/>
</dbReference>
<dbReference type="CDD" id="cd01734">
    <property type="entry name" value="YlxS_C"/>
    <property type="match status" value="1"/>
</dbReference>
<dbReference type="Pfam" id="PF02576">
    <property type="entry name" value="RimP_N"/>
    <property type="match status" value="1"/>
</dbReference>
<dbReference type="OrthoDB" id="9805006at2"/>
<evidence type="ECO:0000313" key="6">
    <source>
        <dbReference type="EMBL" id="OAN39612.1"/>
    </source>
</evidence>
<evidence type="ECO:0000259" key="5">
    <source>
        <dbReference type="Pfam" id="PF17384"/>
    </source>
</evidence>
<comment type="similarity">
    <text evidence="3">Belongs to the RimP family.</text>
</comment>